<feature type="compositionally biased region" description="Polar residues" evidence="1">
    <location>
        <begin position="82"/>
        <end position="94"/>
    </location>
</feature>
<dbReference type="Proteomes" id="UP000199365">
    <property type="component" value="Unassembled WGS sequence"/>
</dbReference>
<gene>
    <name evidence="3" type="ORF">SAMN05445850_6515</name>
</gene>
<keyword evidence="2" id="KW-0732">Signal</keyword>
<sequence length="94" mass="8789">MRQVSANMLIALSAVALLAGASGCKRTAENGGISTGQASSGVMSNSASPRGTPGDSDAANRANAEAGAAASAAPAASDAASVHSTPASTASATQ</sequence>
<feature type="compositionally biased region" description="Polar residues" evidence="1">
    <location>
        <begin position="35"/>
        <end position="49"/>
    </location>
</feature>
<name>A0A1H1K8D1_9BURK</name>
<accession>A0A1H1K8D1</accession>
<feature type="chain" id="PRO_5011501708" description="Lipoprotein" evidence="2">
    <location>
        <begin position="22"/>
        <end position="94"/>
    </location>
</feature>
<organism evidence="3 4">
    <name type="scientific">Paraburkholderia tuberum</name>
    <dbReference type="NCBI Taxonomy" id="157910"/>
    <lineage>
        <taxon>Bacteria</taxon>
        <taxon>Pseudomonadati</taxon>
        <taxon>Pseudomonadota</taxon>
        <taxon>Betaproteobacteria</taxon>
        <taxon>Burkholderiales</taxon>
        <taxon>Burkholderiaceae</taxon>
        <taxon>Paraburkholderia</taxon>
    </lineage>
</organism>
<feature type="compositionally biased region" description="Low complexity" evidence="1">
    <location>
        <begin position="55"/>
        <end position="81"/>
    </location>
</feature>
<evidence type="ECO:0008006" key="5">
    <source>
        <dbReference type="Google" id="ProtNLM"/>
    </source>
</evidence>
<evidence type="ECO:0000313" key="3">
    <source>
        <dbReference type="EMBL" id="SDR58332.1"/>
    </source>
</evidence>
<proteinExistence type="predicted"/>
<feature type="region of interest" description="Disordered" evidence="1">
    <location>
        <begin position="26"/>
        <end position="94"/>
    </location>
</feature>
<feature type="signal peptide" evidence="2">
    <location>
        <begin position="1"/>
        <end position="21"/>
    </location>
</feature>
<dbReference type="EMBL" id="FNKX01000003">
    <property type="protein sequence ID" value="SDR58332.1"/>
    <property type="molecule type" value="Genomic_DNA"/>
</dbReference>
<dbReference type="PROSITE" id="PS51257">
    <property type="entry name" value="PROKAR_LIPOPROTEIN"/>
    <property type="match status" value="1"/>
</dbReference>
<reference evidence="4" key="1">
    <citation type="submission" date="2016-10" db="EMBL/GenBank/DDBJ databases">
        <authorList>
            <person name="Varghese N."/>
            <person name="Submissions S."/>
        </authorList>
    </citation>
    <scope>NUCLEOTIDE SEQUENCE [LARGE SCALE GENOMIC DNA]</scope>
    <source>
        <strain evidence="4">DUS833</strain>
    </source>
</reference>
<protein>
    <recommendedName>
        <fullName evidence="5">Lipoprotein</fullName>
    </recommendedName>
</protein>
<keyword evidence="4" id="KW-1185">Reference proteome</keyword>
<evidence type="ECO:0000256" key="1">
    <source>
        <dbReference type="SAM" id="MobiDB-lite"/>
    </source>
</evidence>
<dbReference type="RefSeq" id="WP_090810575.1">
    <property type="nucleotide sequence ID" value="NZ_FNKX01000003.1"/>
</dbReference>
<dbReference type="AlphaFoldDB" id="A0A1H1K8D1"/>
<evidence type="ECO:0000256" key="2">
    <source>
        <dbReference type="SAM" id="SignalP"/>
    </source>
</evidence>
<evidence type="ECO:0000313" key="4">
    <source>
        <dbReference type="Proteomes" id="UP000199365"/>
    </source>
</evidence>